<accession>A0ACB4V5N3</accession>
<dbReference type="Proteomes" id="UP000006242">
    <property type="component" value="Unassembled WGS sequence"/>
</dbReference>
<dbReference type="EMBL" id="AFNV02000013">
    <property type="protein sequence ID" value="ERJ18943.1"/>
    <property type="molecule type" value="Genomic_DNA"/>
</dbReference>
<gene>
    <name evidence="1" type="primary">argD1</name>
    <name evidence="1" type="ORF">SSPSH_002020</name>
</gene>
<proteinExistence type="predicted"/>
<keyword evidence="1" id="KW-0808">Transferase</keyword>
<dbReference type="EC" id="2.6.1.11" evidence="1"/>
<reference evidence="1 2" key="1">
    <citation type="journal article" date="2011" name="J. Bacteriol.">
        <title>Genome sequence of Salinisphaera shabanensis, a gammaproteobacterium from the harsh, variable environment of the brine-seawater interface of the Shaban Deep in the Red Sea.</title>
        <authorList>
            <person name="Antunes A."/>
            <person name="Alam I."/>
            <person name="Bajic V.B."/>
            <person name="Stingl U."/>
        </authorList>
    </citation>
    <scope>NUCLEOTIDE SEQUENCE [LARGE SCALE GENOMIC DNA]</scope>
    <source>
        <strain evidence="1 2">E1L3A</strain>
    </source>
</reference>
<keyword evidence="2" id="KW-1185">Reference proteome</keyword>
<name>A0ACB4V5N3_9GAMM</name>
<comment type="caution">
    <text evidence="1">The sequence shown here is derived from an EMBL/GenBank/DDBJ whole genome shotgun (WGS) entry which is preliminary data.</text>
</comment>
<protein>
    <submittedName>
        <fullName evidence="1">Acetylornithine aminotransferase 1 protein</fullName>
        <ecNumber evidence="1">2.6.1.11</ecNumber>
    </submittedName>
</protein>
<sequence length="401" mass="42000">MAISHLIPTYKRQPIAFERGEGAWLFDSDGNRYLDALSGIAVNTLGHAHPALVEAIADQAKRLLHTSNLYEIDVQTRLADRLCDISGMDAVFFGNSGSEANEAAIKLARLHGHNRGIDTPVVVVMEGSFHGRTLAALAATGNASAQKGFEPMPEGFLRVPYGDFDAIAELTDDNIAAVLVEPIQGEGGVRVPPADFLAGVRKLCDERDWLMMVDEVQTGVGRSGHWFAHQAAGIKPDVMGLAKGLGGGVPIGAALVAGKATPLFGPGSHGSTFGGNPLACRAALAVLETIEADGLLAHVQAMGDSIRSQIEARVDGLDHVKDIRGAGLMIGIELAEPCAHLVDAAREQGILLNVTAGNVIRLLPPLIIGPAEVERLVDGVCYLIESVAAPTTNSTGSNKAS</sequence>
<evidence type="ECO:0000313" key="1">
    <source>
        <dbReference type="EMBL" id="ERJ18943.1"/>
    </source>
</evidence>
<organism evidence="1 2">
    <name type="scientific">Salinisphaera shabanensis E1L3A</name>
    <dbReference type="NCBI Taxonomy" id="1033802"/>
    <lineage>
        <taxon>Bacteria</taxon>
        <taxon>Pseudomonadati</taxon>
        <taxon>Pseudomonadota</taxon>
        <taxon>Gammaproteobacteria</taxon>
        <taxon>Salinisphaerales</taxon>
        <taxon>Salinisphaeraceae</taxon>
        <taxon>Salinisphaera</taxon>
    </lineage>
</organism>
<keyword evidence="1" id="KW-0032">Aminotransferase</keyword>
<evidence type="ECO:0000313" key="2">
    <source>
        <dbReference type="Proteomes" id="UP000006242"/>
    </source>
</evidence>
<reference evidence="1 2" key="2">
    <citation type="journal article" date="2013" name="PLoS ONE">
        <title>INDIGO - INtegrated Data Warehouse of MIcrobial GenOmes with Examples from the Red Sea Extremophiles.</title>
        <authorList>
            <person name="Alam I."/>
            <person name="Antunes A."/>
            <person name="Kamau A.A."/>
            <person name="Ba Alawi W."/>
            <person name="Kalkatawi M."/>
            <person name="Stingl U."/>
            <person name="Bajic V.B."/>
        </authorList>
    </citation>
    <scope>NUCLEOTIDE SEQUENCE [LARGE SCALE GENOMIC DNA]</scope>
    <source>
        <strain evidence="1 2">E1L3A</strain>
    </source>
</reference>